<dbReference type="EMBL" id="CP092365">
    <property type="protein sequence ID" value="ULN52803.1"/>
    <property type="molecule type" value="Genomic_DNA"/>
</dbReference>
<gene>
    <name evidence="4" type="ORF">MIU77_18645</name>
</gene>
<dbReference type="RefSeq" id="WP_240171073.1">
    <property type="nucleotide sequence ID" value="NZ_CP092365.1"/>
</dbReference>
<dbReference type="Gene3D" id="3.40.1000.70">
    <property type="entry name" value="PknH-like extracellular domain"/>
    <property type="match status" value="1"/>
</dbReference>
<organism evidence="4 5">
    <name type="scientific">Mycolicibacillus parakoreensis</name>
    <dbReference type="NCBI Taxonomy" id="1069221"/>
    <lineage>
        <taxon>Bacteria</taxon>
        <taxon>Bacillati</taxon>
        <taxon>Actinomycetota</taxon>
        <taxon>Actinomycetes</taxon>
        <taxon>Mycobacteriales</taxon>
        <taxon>Mycobacteriaceae</taxon>
        <taxon>Mycolicibacillus</taxon>
    </lineage>
</organism>
<protein>
    <submittedName>
        <fullName evidence="4">Sensor domain-containing protein</fullName>
    </submittedName>
</protein>
<dbReference type="InterPro" id="IPR026954">
    <property type="entry name" value="PknH-like_Extracell"/>
</dbReference>
<feature type="region of interest" description="Disordered" evidence="1">
    <location>
        <begin position="25"/>
        <end position="45"/>
    </location>
</feature>
<name>A0ABY3TYK5_9MYCO</name>
<evidence type="ECO:0000313" key="4">
    <source>
        <dbReference type="EMBL" id="ULN52803.1"/>
    </source>
</evidence>
<keyword evidence="2" id="KW-0732">Signal</keyword>
<feature type="chain" id="PRO_5046839622" evidence="2">
    <location>
        <begin position="28"/>
        <end position="233"/>
    </location>
</feature>
<evidence type="ECO:0000259" key="3">
    <source>
        <dbReference type="Pfam" id="PF14032"/>
    </source>
</evidence>
<keyword evidence="5" id="KW-1185">Reference proteome</keyword>
<dbReference type="Pfam" id="PF14032">
    <property type="entry name" value="PknH_C"/>
    <property type="match status" value="1"/>
</dbReference>
<evidence type="ECO:0000256" key="1">
    <source>
        <dbReference type="SAM" id="MobiDB-lite"/>
    </source>
</evidence>
<dbReference type="InterPro" id="IPR038232">
    <property type="entry name" value="PknH-like_Extracell_sf"/>
</dbReference>
<evidence type="ECO:0000313" key="5">
    <source>
        <dbReference type="Proteomes" id="UP001055200"/>
    </source>
</evidence>
<sequence>MSDMRRRITALLSAGLCLATAACGGGADPDGSEPTTTSTTTSTARPLAEGALDDLLLDTEQINAIMGAEGMAVTRNRVAMSDDADTMEPHECLAVDGAAQAQVYADSGFAAMRDLTFAESDDFKHYAQEAVVMFTGAKQSKAFFEASTKQWPQCREYIHTQSGTEWTPGPISTDNGVMSLITTQQNGPPEGWACGRALAVRNNIVIDVNTCSAKPGESATTIATQIADKVRVT</sequence>
<evidence type="ECO:0000256" key="2">
    <source>
        <dbReference type="SAM" id="SignalP"/>
    </source>
</evidence>
<accession>A0ABY3TYK5</accession>
<dbReference type="Proteomes" id="UP001055200">
    <property type="component" value="Chromosome"/>
</dbReference>
<dbReference type="PROSITE" id="PS51257">
    <property type="entry name" value="PROKAR_LIPOPROTEIN"/>
    <property type="match status" value="1"/>
</dbReference>
<reference evidence="4" key="1">
    <citation type="submission" date="2022-08" db="EMBL/GenBank/DDBJ databases">
        <title>Complete genome sequence of 14 non-tuberculosis mycobacteria type-strains.</title>
        <authorList>
            <person name="Igarashi Y."/>
            <person name="Osugi A."/>
            <person name="Mitarai S."/>
        </authorList>
    </citation>
    <scope>NUCLEOTIDE SEQUENCE</scope>
    <source>
        <strain evidence="4">DSM 45575</strain>
    </source>
</reference>
<feature type="signal peptide" evidence="2">
    <location>
        <begin position="1"/>
        <end position="27"/>
    </location>
</feature>
<proteinExistence type="predicted"/>
<feature type="domain" description="PknH-like extracellular" evidence="3">
    <location>
        <begin position="48"/>
        <end position="229"/>
    </location>
</feature>